<keyword evidence="2" id="KW-1185">Reference proteome</keyword>
<evidence type="ECO:0000313" key="1">
    <source>
        <dbReference type="EMBL" id="KAL1521955.1"/>
    </source>
</evidence>
<dbReference type="AlphaFoldDB" id="A0AB34JIQ7"/>
<organism evidence="1 2">
    <name type="scientific">Prymnesium parvum</name>
    <name type="common">Toxic golden alga</name>
    <dbReference type="NCBI Taxonomy" id="97485"/>
    <lineage>
        <taxon>Eukaryota</taxon>
        <taxon>Haptista</taxon>
        <taxon>Haptophyta</taxon>
        <taxon>Prymnesiophyceae</taxon>
        <taxon>Prymnesiales</taxon>
        <taxon>Prymnesiaceae</taxon>
        <taxon>Prymnesium</taxon>
    </lineage>
</organism>
<sequence length="194" mass="22269">MMTAFCNRAFFHFLNTKWDHVDESRVTLRNVTGQRREVAFSHIQMSAEDLVRKRDELLRCGEHVEWSQNNTSLSKVWTTSDVYALASDVGDALEDMASTYGLNGIRLDHVNDNLASQFVLAGTHFNTHAMFNPSLLDQPNLRLIDIRQSYASFHKSRFYAVCKFPHELTRFAPTDRVMGPLIALIIQHNHEKSS</sequence>
<dbReference type="Proteomes" id="UP001515480">
    <property type="component" value="Unassembled WGS sequence"/>
</dbReference>
<accession>A0AB34JIQ7</accession>
<gene>
    <name evidence="1" type="ORF">AB1Y20_021601</name>
</gene>
<dbReference type="EMBL" id="JBGBPQ010000007">
    <property type="protein sequence ID" value="KAL1521955.1"/>
    <property type="molecule type" value="Genomic_DNA"/>
</dbReference>
<reference evidence="1 2" key="1">
    <citation type="journal article" date="2024" name="Science">
        <title>Giant polyketide synthase enzymes in the biosynthesis of giant marine polyether toxins.</title>
        <authorList>
            <person name="Fallon T.R."/>
            <person name="Shende V.V."/>
            <person name="Wierzbicki I.H."/>
            <person name="Pendleton A.L."/>
            <person name="Watervoot N.F."/>
            <person name="Auber R.P."/>
            <person name="Gonzalez D.J."/>
            <person name="Wisecaver J.H."/>
            <person name="Moore B.S."/>
        </authorList>
    </citation>
    <scope>NUCLEOTIDE SEQUENCE [LARGE SCALE GENOMIC DNA]</scope>
    <source>
        <strain evidence="1 2">12B1</strain>
    </source>
</reference>
<name>A0AB34JIQ7_PRYPA</name>
<evidence type="ECO:0000313" key="2">
    <source>
        <dbReference type="Proteomes" id="UP001515480"/>
    </source>
</evidence>
<comment type="caution">
    <text evidence="1">The sequence shown here is derived from an EMBL/GenBank/DDBJ whole genome shotgun (WGS) entry which is preliminary data.</text>
</comment>
<protein>
    <submittedName>
        <fullName evidence="1">Uncharacterized protein</fullName>
    </submittedName>
</protein>
<proteinExistence type="predicted"/>